<proteinExistence type="predicted"/>
<reference evidence="2 3" key="1">
    <citation type="submission" date="2018-11" db="EMBL/GenBank/DDBJ databases">
        <title>Genome sequence of Saitozyma podzolica DSM 27192.</title>
        <authorList>
            <person name="Aliyu H."/>
            <person name="Gorte O."/>
            <person name="Ochsenreither K."/>
        </authorList>
    </citation>
    <scope>NUCLEOTIDE SEQUENCE [LARGE SCALE GENOMIC DNA]</scope>
    <source>
        <strain evidence="2 3">DSM 27192</strain>
    </source>
</reference>
<dbReference type="SUPFAM" id="SSF54236">
    <property type="entry name" value="Ubiquitin-like"/>
    <property type="match status" value="1"/>
</dbReference>
<evidence type="ECO:0000313" key="2">
    <source>
        <dbReference type="EMBL" id="RSH90968.1"/>
    </source>
</evidence>
<dbReference type="CDD" id="cd01763">
    <property type="entry name" value="Ubl_SUMO_like"/>
    <property type="match status" value="1"/>
</dbReference>
<sequence>MPQRSLIIQIKPVFRDFDATMRVLPTTKLESIMEAWADMYDLDKEDYRFLHGRWVHDRRVKQNKDFQTVQDAGMEDGDVIEVLVELTPF</sequence>
<evidence type="ECO:0000259" key="1">
    <source>
        <dbReference type="Pfam" id="PF11976"/>
    </source>
</evidence>
<dbReference type="InterPro" id="IPR029071">
    <property type="entry name" value="Ubiquitin-like_domsf"/>
</dbReference>
<dbReference type="Pfam" id="PF11976">
    <property type="entry name" value="Rad60-SLD"/>
    <property type="match status" value="1"/>
</dbReference>
<dbReference type="AlphaFoldDB" id="A0A427YIQ5"/>
<organism evidence="2 3">
    <name type="scientific">Saitozyma podzolica</name>
    <dbReference type="NCBI Taxonomy" id="1890683"/>
    <lineage>
        <taxon>Eukaryota</taxon>
        <taxon>Fungi</taxon>
        <taxon>Dikarya</taxon>
        <taxon>Basidiomycota</taxon>
        <taxon>Agaricomycotina</taxon>
        <taxon>Tremellomycetes</taxon>
        <taxon>Tremellales</taxon>
        <taxon>Trimorphomycetaceae</taxon>
        <taxon>Saitozyma</taxon>
    </lineage>
</organism>
<feature type="domain" description="Rad60/SUMO-like" evidence="1">
    <location>
        <begin position="19"/>
        <end position="84"/>
    </location>
</feature>
<dbReference type="Gene3D" id="3.10.20.90">
    <property type="entry name" value="Phosphatidylinositol 3-kinase Catalytic Subunit, Chain A, domain 1"/>
    <property type="match status" value="1"/>
</dbReference>
<dbReference type="OrthoDB" id="442921at2759"/>
<comment type="caution">
    <text evidence="2">The sequence shown here is derived from an EMBL/GenBank/DDBJ whole genome shotgun (WGS) entry which is preliminary data.</text>
</comment>
<dbReference type="InterPro" id="IPR022617">
    <property type="entry name" value="Rad60/SUMO-like_dom"/>
</dbReference>
<accession>A0A427YIQ5</accession>
<keyword evidence="3" id="KW-1185">Reference proteome</keyword>
<protein>
    <recommendedName>
        <fullName evidence="1">Rad60/SUMO-like domain-containing protein</fullName>
    </recommendedName>
</protein>
<gene>
    <name evidence="2" type="ORF">EHS25_010144</name>
</gene>
<dbReference type="Proteomes" id="UP000279259">
    <property type="component" value="Unassembled WGS sequence"/>
</dbReference>
<evidence type="ECO:0000313" key="3">
    <source>
        <dbReference type="Proteomes" id="UP000279259"/>
    </source>
</evidence>
<name>A0A427YIQ5_9TREE</name>
<dbReference type="EMBL" id="RSCD01000009">
    <property type="protein sequence ID" value="RSH90968.1"/>
    <property type="molecule type" value="Genomic_DNA"/>
</dbReference>